<organism evidence="1">
    <name type="scientific">uncultured marine virus</name>
    <dbReference type="NCBI Taxonomy" id="186617"/>
    <lineage>
        <taxon>Viruses</taxon>
        <taxon>environmental samples</taxon>
    </lineage>
</organism>
<proteinExistence type="predicted"/>
<dbReference type="EMBL" id="KR029601">
    <property type="protein sequence ID" value="AKH48224.1"/>
    <property type="molecule type" value="Genomic_DNA"/>
</dbReference>
<sequence>MSAEPTWPTSKQEAAWRAELARLLESGGIRFRADPAPEVHEPGLEHISGPLGRFIAGKRAASFRASSDG</sequence>
<protein>
    <submittedName>
        <fullName evidence="1">Uncharacterized protein</fullName>
    </submittedName>
</protein>
<evidence type="ECO:0000313" key="1">
    <source>
        <dbReference type="EMBL" id="AKH48224.1"/>
    </source>
</evidence>
<name>A0A0F7L6P8_9VIRU</name>
<reference evidence="1" key="2">
    <citation type="submission" date="2015-03" db="EMBL/GenBank/DDBJ databases">
        <authorList>
            <person name="Chow C.-E.T."/>
            <person name="Winget D.M."/>
            <person name="White R.A.III."/>
            <person name="Hallam S.J."/>
            <person name="Suttle C.A."/>
        </authorList>
    </citation>
    <scope>NUCLEOTIDE SEQUENCE</scope>
    <source>
        <strain evidence="1">Oxic1_6</strain>
    </source>
</reference>
<reference evidence="1" key="1">
    <citation type="journal article" date="2015" name="Front. Microbiol.">
        <title>Combining genomic sequencing methods to explore viral diversity and reveal potential virus-host interactions.</title>
        <authorList>
            <person name="Chow C.E."/>
            <person name="Winget D.M."/>
            <person name="White R.A.III."/>
            <person name="Hallam S.J."/>
            <person name="Suttle C.A."/>
        </authorList>
    </citation>
    <scope>NUCLEOTIDE SEQUENCE</scope>
    <source>
        <strain evidence="1">Oxic1_6</strain>
    </source>
</reference>
<accession>A0A0F7L6P8</accession>